<accession>M2A6P8</accession>
<dbReference type="Proteomes" id="UP000011529">
    <property type="component" value="Unassembled WGS sequence"/>
</dbReference>
<dbReference type="InterPro" id="IPR036514">
    <property type="entry name" value="SGNH_hydro_sf"/>
</dbReference>
<name>M2A6P8_9BACT</name>
<dbReference type="PATRIC" id="fig|1263867.3.peg.3130"/>
<sequence>MNQLPSSTYRNQTAVRTKNSNHLAIAVTIAIPAGKAHALSQDCSTSDGHQSLPPQTPPSHRSPFMHRPSSKLCCLIFCLLTSHQAHGEFELRDAVECHPRAGLPHFTAKVESGETVRVAYLGGSITAAPGWRIQSRQWLQQQYPAATIEEIHAAIGGTGSGLGVFRLQRDALQHDPDLLFVEFAVNDGGTAPERIHQSMEGIVRQTWAANPNTDICFVYTLTQQMLPDLQSGKMPRAASAMEVLADHYSIPSIHFGVEVARLESAGKLVFKAPMPADMTTEPMVFSTDGVHPHVETGHRVYTETIARSWPKIIDANQTTQPHSLGKPLRDDNWEQAKMVAIEPEMLSGDWTKLPSDHSLAKRFQRNMSELYQANGSGASLEFTFEGTNAGVFDILGPDGGEVRVQIDGNEFTRNRIDGYCTYHRMATLKVGGELEPGRHTVKIELTPTQLDKREILFERNQADFDAKPEKYKDQTWYASSLMLIGDLK</sequence>
<evidence type="ECO:0000259" key="2">
    <source>
        <dbReference type="Pfam" id="PF13472"/>
    </source>
</evidence>
<dbReference type="CDD" id="cd00229">
    <property type="entry name" value="SGNH_hydrolase"/>
    <property type="match status" value="1"/>
</dbReference>
<comment type="caution">
    <text evidence="3">The sequence shown here is derived from an EMBL/GenBank/DDBJ whole genome shotgun (WGS) entry which is preliminary data.</text>
</comment>
<evidence type="ECO:0000256" key="1">
    <source>
        <dbReference type="SAM" id="MobiDB-lite"/>
    </source>
</evidence>
<dbReference type="GO" id="GO:0016788">
    <property type="term" value="F:hydrolase activity, acting on ester bonds"/>
    <property type="evidence" value="ECO:0007669"/>
    <property type="project" value="UniProtKB-ARBA"/>
</dbReference>
<dbReference type="PANTHER" id="PTHR34407">
    <property type="entry name" value="EXPRESSED PROTEIN"/>
    <property type="match status" value="1"/>
</dbReference>
<dbReference type="PANTHER" id="PTHR34407:SF1">
    <property type="entry name" value="SGNH HYDROLASE-TYPE ESTERASE DOMAIN-CONTAINING PROTEIN"/>
    <property type="match status" value="1"/>
</dbReference>
<feature type="domain" description="SGNH hydrolase-type esterase" evidence="2">
    <location>
        <begin position="121"/>
        <end position="294"/>
    </location>
</feature>
<dbReference type="AlphaFoldDB" id="M2A6P8"/>
<feature type="region of interest" description="Disordered" evidence="1">
    <location>
        <begin position="40"/>
        <end position="64"/>
    </location>
</feature>
<reference evidence="3" key="2">
    <citation type="journal article" date="2013" name="Mar. Genomics">
        <title>Expression of sulfatases in Rhodopirellula baltica and the diversity of sulfatases in the genus Rhodopirellula.</title>
        <authorList>
            <person name="Wegner C.E."/>
            <person name="Richter-Heitmann T."/>
            <person name="Klindworth A."/>
            <person name="Klockow C."/>
            <person name="Richter M."/>
            <person name="Achstetter T."/>
            <person name="Glockner F.O."/>
            <person name="Harder J."/>
        </authorList>
    </citation>
    <scope>NUCLEOTIDE SEQUENCE [LARGE SCALE GENOMIC DNA]</scope>
    <source>
        <strain evidence="3">6C</strain>
    </source>
</reference>
<dbReference type="Gene3D" id="2.60.120.260">
    <property type="entry name" value="Galactose-binding domain-like"/>
    <property type="match status" value="1"/>
</dbReference>
<keyword evidence="4" id="KW-1185">Reference proteome</keyword>
<evidence type="ECO:0000313" key="4">
    <source>
        <dbReference type="Proteomes" id="UP000011529"/>
    </source>
</evidence>
<dbReference type="Gene3D" id="3.40.50.1110">
    <property type="entry name" value="SGNH hydrolase"/>
    <property type="match status" value="1"/>
</dbReference>
<protein>
    <submittedName>
        <fullName evidence="3">O-antigen related protein</fullName>
    </submittedName>
</protein>
<dbReference type="Pfam" id="PF13472">
    <property type="entry name" value="Lipase_GDSL_2"/>
    <property type="match status" value="1"/>
</dbReference>
<dbReference type="FunFam" id="3.40.50.1110:FF:000072">
    <property type="entry name" value="Lipase/acylhydrolase, GDSL family"/>
    <property type="match status" value="1"/>
</dbReference>
<feature type="compositionally biased region" description="Polar residues" evidence="1">
    <location>
        <begin position="41"/>
        <end position="53"/>
    </location>
</feature>
<gene>
    <name evidence="3" type="ORF">RE6C_02926</name>
</gene>
<dbReference type="InterPro" id="IPR013830">
    <property type="entry name" value="SGNH_hydro"/>
</dbReference>
<evidence type="ECO:0000313" key="3">
    <source>
        <dbReference type="EMBL" id="EMB16561.1"/>
    </source>
</evidence>
<proteinExistence type="predicted"/>
<reference evidence="3" key="1">
    <citation type="submission" date="2012-11" db="EMBL/GenBank/DDBJ databases">
        <title>Permanent draft genomes of Rhodopirellula europaea strain SH398 and 6C.</title>
        <authorList>
            <person name="Richter M."/>
            <person name="Richter-Heitmann T."/>
            <person name="Frank C."/>
            <person name="Harder J."/>
            <person name="Glockner F.O."/>
        </authorList>
    </citation>
    <scope>NUCLEOTIDE SEQUENCE</scope>
    <source>
        <strain evidence="3">6C</strain>
    </source>
</reference>
<dbReference type="EMBL" id="ANMO01000120">
    <property type="protein sequence ID" value="EMB16561.1"/>
    <property type="molecule type" value="Genomic_DNA"/>
</dbReference>
<dbReference type="SUPFAM" id="SSF52266">
    <property type="entry name" value="SGNH hydrolase"/>
    <property type="match status" value="1"/>
</dbReference>
<organism evidence="3 4">
    <name type="scientific">Rhodopirellula europaea 6C</name>
    <dbReference type="NCBI Taxonomy" id="1263867"/>
    <lineage>
        <taxon>Bacteria</taxon>
        <taxon>Pseudomonadati</taxon>
        <taxon>Planctomycetota</taxon>
        <taxon>Planctomycetia</taxon>
        <taxon>Pirellulales</taxon>
        <taxon>Pirellulaceae</taxon>
        <taxon>Rhodopirellula</taxon>
    </lineage>
</organism>